<dbReference type="GO" id="GO:0046872">
    <property type="term" value="F:metal ion binding"/>
    <property type="evidence" value="ECO:0007669"/>
    <property type="project" value="UniProtKB-KW"/>
</dbReference>
<dbReference type="GO" id="GO:0042438">
    <property type="term" value="P:melanin biosynthetic process"/>
    <property type="evidence" value="ECO:0007669"/>
    <property type="project" value="UniProtKB-KW"/>
</dbReference>
<evidence type="ECO:0000256" key="9">
    <source>
        <dbReference type="ARBA" id="ARBA00048233"/>
    </source>
</evidence>
<evidence type="ECO:0000256" key="3">
    <source>
        <dbReference type="ARBA" id="ARBA00011906"/>
    </source>
</evidence>
<dbReference type="Gene3D" id="2.60.310.20">
    <property type="match status" value="1"/>
</dbReference>
<dbReference type="Pfam" id="PF00264">
    <property type="entry name" value="Tyrosinase"/>
    <property type="match status" value="1"/>
</dbReference>
<comment type="caution">
    <text evidence="13">The sequence shown here is derived from an EMBL/GenBank/DDBJ whole genome shotgun (WGS) entry which is preliminary data.</text>
</comment>
<evidence type="ECO:0000256" key="1">
    <source>
        <dbReference type="ARBA" id="ARBA00001973"/>
    </source>
</evidence>
<proteinExistence type="inferred from homology"/>
<comment type="cofactor">
    <cofactor evidence="1">
        <name>Cu(2+)</name>
        <dbReference type="ChEBI" id="CHEBI:29036"/>
    </cofactor>
</comment>
<evidence type="ECO:0000256" key="6">
    <source>
        <dbReference type="ARBA" id="ARBA00023008"/>
    </source>
</evidence>
<sequence>MTFIVEGIPTRDSKGNPYIRQDIDKWYADQVEAKKGDRIQLTLFVEALALMQKRPLDNQLSYFRLAAIHSAPWCKWDDVPQPPVLDPKGIAGYCVHNNYTFPTWHRVYMLLYERALYEAMDDWIKGNVPKKLQPDWKGKADKWRLPYWDFARFADRDESTNGAFVNDIDHDRIRLPILCMLPNVRINVFGTDGKLSIESRPNPLYKYVTPKLMGEFPAPYTIPKETSPKQADDHDSVEFKFPWDMCNATTKYGLLDGFNEEIWADGGQNWFRANYALNEHPYYKSPDPGETTVPTLQELVHRLFQSGLDSWGEFSSTRYTDKEVGPYPPKGVDPKSAINAKNAMNLEFIHNNVHNFVGGSQFLRPPKEGINLWGAGHMSSVNMAAFDPIFYIFHNNIDRLTAIWQALNPKKWFDDDYSKLTVNNDLLPFHKDAAGNFWKSDDVQDWRTLGYDFEILQGRTSDDRDEILEDIDKLYGLPTRDLFDKLPDVNGHQDDYVITVVYDKYALNGAAYKINLFLDGQHDFKGPESEGFVASVYNFSADLDSGPCGNCHRQKEENVRCIAQVPVTAPMRRHLGKNKSHNIEIDAPQPVYMAWNSWGRPVRLPIHVALHRSSRLYYKYPNAPNPQDPLRYKFIKLGKQAPESSFAFAATSSR</sequence>
<dbReference type="GO" id="GO:0004503">
    <property type="term" value="F:tyrosinase activity"/>
    <property type="evidence" value="ECO:0007669"/>
    <property type="project" value="UniProtKB-EC"/>
</dbReference>
<dbReference type="PROSITE" id="PS00498">
    <property type="entry name" value="TYROSINASE_2"/>
    <property type="match status" value="1"/>
</dbReference>
<comment type="catalytic activity">
    <reaction evidence="10">
        <text>L-tyrosine + O2 = L-dopaquinone + H2O</text>
        <dbReference type="Rhea" id="RHEA:18117"/>
        <dbReference type="ChEBI" id="CHEBI:15377"/>
        <dbReference type="ChEBI" id="CHEBI:15379"/>
        <dbReference type="ChEBI" id="CHEBI:57924"/>
        <dbReference type="ChEBI" id="CHEBI:58315"/>
        <dbReference type="EC" id="1.14.18.1"/>
    </reaction>
</comment>
<dbReference type="PANTHER" id="PTHR11474:SF76">
    <property type="entry name" value="SHKT DOMAIN-CONTAINING PROTEIN"/>
    <property type="match status" value="1"/>
</dbReference>
<keyword evidence="8" id="KW-0470">Melanin biosynthesis</keyword>
<keyword evidence="7" id="KW-0503">Monooxygenase</keyword>
<dbReference type="OrthoDB" id="1658288at2759"/>
<dbReference type="InterPro" id="IPR002227">
    <property type="entry name" value="Tyrosinase_Cu-bd"/>
</dbReference>
<evidence type="ECO:0000313" key="13">
    <source>
        <dbReference type="EMBL" id="PKY00109.1"/>
    </source>
</evidence>
<dbReference type="SUPFAM" id="SSF48056">
    <property type="entry name" value="Di-copper centre-containing domain"/>
    <property type="match status" value="1"/>
</dbReference>
<dbReference type="GeneID" id="36545930"/>
<evidence type="ECO:0000259" key="11">
    <source>
        <dbReference type="PROSITE" id="PS00497"/>
    </source>
</evidence>
<keyword evidence="4" id="KW-0479">Metal-binding</keyword>
<dbReference type="InterPro" id="IPR050316">
    <property type="entry name" value="Tyrosinase/Hemocyanin"/>
</dbReference>
<dbReference type="Gene3D" id="1.10.1280.10">
    <property type="entry name" value="Di-copper center containing domain from catechol oxidase"/>
    <property type="match status" value="1"/>
</dbReference>
<name>A0A2I1CR74_ASPC2</name>
<protein>
    <recommendedName>
        <fullName evidence="3">tyrosinase</fullName>
        <ecNumber evidence="3">1.14.18.1</ecNumber>
    </recommendedName>
</protein>
<dbReference type="PROSITE" id="PS00497">
    <property type="entry name" value="TYROSINASE_1"/>
    <property type="match status" value="1"/>
</dbReference>
<gene>
    <name evidence="13" type="ORF">P168DRAFT_300251</name>
</gene>
<dbReference type="EMBL" id="MSFM01000016">
    <property type="protein sequence ID" value="PKY00109.1"/>
    <property type="molecule type" value="Genomic_DNA"/>
</dbReference>
<keyword evidence="6" id="KW-0186">Copper</keyword>
<keyword evidence="5" id="KW-0560">Oxidoreductase</keyword>
<dbReference type="Proteomes" id="UP000234254">
    <property type="component" value="Unassembled WGS sequence"/>
</dbReference>
<comment type="catalytic activity">
    <reaction evidence="9">
        <text>2 L-dopa + O2 = 2 L-dopaquinone + 2 H2O</text>
        <dbReference type="Rhea" id="RHEA:34287"/>
        <dbReference type="ChEBI" id="CHEBI:15377"/>
        <dbReference type="ChEBI" id="CHEBI:15379"/>
        <dbReference type="ChEBI" id="CHEBI:57504"/>
        <dbReference type="ChEBI" id="CHEBI:57924"/>
        <dbReference type="EC" id="1.14.18.1"/>
    </reaction>
</comment>
<feature type="domain" description="Tyrosinase copper-binding" evidence="12">
    <location>
        <begin position="387"/>
        <end position="398"/>
    </location>
</feature>
<feature type="domain" description="Tyrosinase copper-binding" evidence="11">
    <location>
        <begin position="96"/>
        <end position="113"/>
    </location>
</feature>
<evidence type="ECO:0000259" key="12">
    <source>
        <dbReference type="PROSITE" id="PS00498"/>
    </source>
</evidence>
<accession>A0A2I1CR74</accession>
<dbReference type="Pfam" id="PF18132">
    <property type="entry name" value="Tyrosinase_C"/>
    <property type="match status" value="1"/>
</dbReference>
<dbReference type="PANTHER" id="PTHR11474">
    <property type="entry name" value="TYROSINASE FAMILY MEMBER"/>
    <property type="match status" value="1"/>
</dbReference>
<evidence type="ECO:0000313" key="14">
    <source>
        <dbReference type="Proteomes" id="UP000234254"/>
    </source>
</evidence>
<evidence type="ECO:0000256" key="2">
    <source>
        <dbReference type="ARBA" id="ARBA00009928"/>
    </source>
</evidence>
<evidence type="ECO:0000256" key="10">
    <source>
        <dbReference type="ARBA" id="ARBA00048881"/>
    </source>
</evidence>
<keyword evidence="14" id="KW-1185">Reference proteome</keyword>
<evidence type="ECO:0000256" key="8">
    <source>
        <dbReference type="ARBA" id="ARBA00023101"/>
    </source>
</evidence>
<dbReference type="VEuPathDB" id="FungiDB:P168DRAFT_300251"/>
<dbReference type="InterPro" id="IPR008922">
    <property type="entry name" value="Di-copper_centre_dom_sf"/>
</dbReference>
<organism evidence="13 14">
    <name type="scientific">Aspergillus campestris (strain IBT 28561)</name>
    <dbReference type="NCBI Taxonomy" id="1392248"/>
    <lineage>
        <taxon>Eukaryota</taxon>
        <taxon>Fungi</taxon>
        <taxon>Dikarya</taxon>
        <taxon>Ascomycota</taxon>
        <taxon>Pezizomycotina</taxon>
        <taxon>Eurotiomycetes</taxon>
        <taxon>Eurotiomycetidae</taxon>
        <taxon>Eurotiales</taxon>
        <taxon>Aspergillaceae</taxon>
        <taxon>Aspergillus</taxon>
        <taxon>Aspergillus subgen. Circumdati</taxon>
    </lineage>
</organism>
<evidence type="ECO:0000256" key="5">
    <source>
        <dbReference type="ARBA" id="ARBA00023002"/>
    </source>
</evidence>
<evidence type="ECO:0000256" key="4">
    <source>
        <dbReference type="ARBA" id="ARBA00022723"/>
    </source>
</evidence>
<comment type="similarity">
    <text evidence="2">Belongs to the tyrosinase family.</text>
</comment>
<reference evidence="13" key="1">
    <citation type="submission" date="2016-12" db="EMBL/GenBank/DDBJ databases">
        <title>The genomes of Aspergillus section Nigri reveals drivers in fungal speciation.</title>
        <authorList>
            <consortium name="DOE Joint Genome Institute"/>
            <person name="Vesth T.C."/>
            <person name="Nybo J."/>
            <person name="Theobald S."/>
            <person name="Brandl J."/>
            <person name="Frisvad J.C."/>
            <person name="Nielsen K.F."/>
            <person name="Lyhne E.K."/>
            <person name="Kogle M.E."/>
            <person name="Kuo A."/>
            <person name="Riley R."/>
            <person name="Clum A."/>
            <person name="Nolan M."/>
            <person name="Lipzen A."/>
            <person name="Salamov A."/>
            <person name="Henrissat B."/>
            <person name="Wiebenga A."/>
            <person name="De vries R.P."/>
            <person name="Grigoriev I.V."/>
            <person name="Mortensen U.H."/>
            <person name="Andersen M.R."/>
            <person name="Baker S.E."/>
        </authorList>
    </citation>
    <scope>NUCLEOTIDE SEQUENCE</scope>
    <source>
        <strain evidence="13">IBT 28561</strain>
    </source>
</reference>
<dbReference type="AlphaFoldDB" id="A0A2I1CR74"/>
<evidence type="ECO:0000256" key="7">
    <source>
        <dbReference type="ARBA" id="ARBA00023033"/>
    </source>
</evidence>
<dbReference type="RefSeq" id="XP_024688703.1">
    <property type="nucleotide sequence ID" value="XM_024838406.1"/>
</dbReference>
<dbReference type="EC" id="1.14.18.1" evidence="3"/>
<dbReference type="PRINTS" id="PR00092">
    <property type="entry name" value="TYROSINASE"/>
</dbReference>
<dbReference type="InterPro" id="IPR041640">
    <property type="entry name" value="Tyrosinase_C"/>
</dbReference>